<proteinExistence type="predicted"/>
<dbReference type="OrthoDB" id="3404419at2"/>
<dbReference type="EMBL" id="CP073767">
    <property type="protein sequence ID" value="UWZ52337.1"/>
    <property type="molecule type" value="Genomic_DNA"/>
</dbReference>
<name>A0A9Q9IAB0_9ACTN</name>
<sequence>MPTTTQSPPIVVFAQHHRDGRWAAVAHGVPLDDRHCLLRAGTAGAVRPGARLRVVAVTGTAPEPVLLPVGAVSVLRDTGADLVMVTLTGADATLAAAAHGTGAAQVRAVLDLLGDAWHPLWWQTGHTALEVDLPGVATPGVPVLRHRVVADMTGGVLDGPLTWACRIFGIGCPDENSS</sequence>
<dbReference type="AlphaFoldDB" id="A0A9Q9IAB0"/>
<dbReference type="Proteomes" id="UP001058003">
    <property type="component" value="Chromosome"/>
</dbReference>
<accession>A0A9Q9IAB0</accession>
<organism evidence="1 2">
    <name type="scientific">Dactylosporangium aurantiacum</name>
    <dbReference type="NCBI Taxonomy" id="35754"/>
    <lineage>
        <taxon>Bacteria</taxon>
        <taxon>Bacillati</taxon>
        <taxon>Actinomycetota</taxon>
        <taxon>Actinomycetes</taxon>
        <taxon>Micromonosporales</taxon>
        <taxon>Micromonosporaceae</taxon>
        <taxon>Dactylosporangium</taxon>
    </lineage>
</organism>
<evidence type="ECO:0000313" key="1">
    <source>
        <dbReference type="EMBL" id="UWZ52337.1"/>
    </source>
</evidence>
<reference evidence="1" key="1">
    <citation type="submission" date="2021-04" db="EMBL/GenBank/DDBJ databases">
        <title>Dactylosporangium aurantiacum NRRL B-8018 full assembly.</title>
        <authorList>
            <person name="Hartkoorn R.C."/>
            <person name="Beaudoing E."/>
            <person name="Hot D."/>
        </authorList>
    </citation>
    <scope>NUCLEOTIDE SEQUENCE</scope>
    <source>
        <strain evidence="1">NRRL B-8018</strain>
    </source>
</reference>
<keyword evidence="2" id="KW-1185">Reference proteome</keyword>
<protein>
    <submittedName>
        <fullName evidence="1">Uncharacterized protein</fullName>
    </submittedName>
</protein>
<gene>
    <name evidence="1" type="ORF">Daura_37610</name>
</gene>
<dbReference type="RefSeq" id="WP_033357132.1">
    <property type="nucleotide sequence ID" value="NZ_CP073767.1"/>
</dbReference>
<evidence type="ECO:0000313" key="2">
    <source>
        <dbReference type="Proteomes" id="UP001058003"/>
    </source>
</evidence>
<dbReference type="KEGG" id="daur:Daura_37610"/>